<organism evidence="1 2">
    <name type="scientific">Komagataeibacter oboediens</name>
    <dbReference type="NCBI Taxonomy" id="65958"/>
    <lineage>
        <taxon>Bacteria</taxon>
        <taxon>Pseudomonadati</taxon>
        <taxon>Pseudomonadota</taxon>
        <taxon>Alphaproteobacteria</taxon>
        <taxon>Acetobacterales</taxon>
        <taxon>Acetobacteraceae</taxon>
        <taxon>Komagataeibacter</taxon>
    </lineage>
</organism>
<evidence type="ECO:0000313" key="1">
    <source>
        <dbReference type="EMBL" id="PYD81600.1"/>
    </source>
</evidence>
<dbReference type="EMBL" id="NKTX01000025">
    <property type="protein sequence ID" value="PYD81600.1"/>
    <property type="molecule type" value="Genomic_DNA"/>
</dbReference>
<protein>
    <submittedName>
        <fullName evidence="1">Uncharacterized protein</fullName>
    </submittedName>
</protein>
<comment type="caution">
    <text evidence="1">The sequence shown here is derived from an EMBL/GenBank/DDBJ whole genome shotgun (WGS) entry which is preliminary data.</text>
</comment>
<dbReference type="OrthoDB" id="7284404at2"/>
<proteinExistence type="predicted"/>
<name>A0A318QTJ4_9PROT</name>
<sequence length="180" mass="20066">MCGSDELIHDARQVDLEETIKMNETPMYLVPGRLTDEQETNMRSELLGGPILDAADMFVRMMGIVGTPIQPCADVETVGFVPDKSNLFVDKRLPMTNIYRSAGDPWPVPLVRRTDMEAQVARVAAKKDAEIERLRRALSRVGDALAYEINEHSIVDTVWISPIETMDDFIEAALTEGSAE</sequence>
<evidence type="ECO:0000313" key="2">
    <source>
        <dbReference type="Proteomes" id="UP000247417"/>
    </source>
</evidence>
<reference evidence="1 2" key="1">
    <citation type="submission" date="2017-07" db="EMBL/GenBank/DDBJ databases">
        <title>A draft genome sequence of Komagataeibacter oboediens LMG 18849.</title>
        <authorList>
            <person name="Skraban J."/>
            <person name="Cleenwerck I."/>
            <person name="Vandamme P."/>
            <person name="Trcek J."/>
        </authorList>
    </citation>
    <scope>NUCLEOTIDE SEQUENCE [LARGE SCALE GENOMIC DNA]</scope>
    <source>
        <strain evidence="1 2">LMG 18849</strain>
    </source>
</reference>
<gene>
    <name evidence="1" type="ORF">CFR80_10700</name>
</gene>
<dbReference type="AlphaFoldDB" id="A0A318QTJ4"/>
<accession>A0A318QTJ4</accession>
<dbReference type="Proteomes" id="UP000247417">
    <property type="component" value="Unassembled WGS sequence"/>
</dbReference>